<dbReference type="PANTHER" id="PTHR30537:SF79">
    <property type="entry name" value="TRANSCRIPTIONAL REGULATOR-RELATED"/>
    <property type="match status" value="1"/>
</dbReference>
<dbReference type="InterPro" id="IPR036388">
    <property type="entry name" value="WH-like_DNA-bd_sf"/>
</dbReference>
<evidence type="ECO:0000256" key="3">
    <source>
        <dbReference type="ARBA" id="ARBA00023125"/>
    </source>
</evidence>
<evidence type="ECO:0000256" key="1">
    <source>
        <dbReference type="ARBA" id="ARBA00009437"/>
    </source>
</evidence>
<dbReference type="KEGG" id="xbc:ELE36_19100"/>
<dbReference type="InterPro" id="IPR000847">
    <property type="entry name" value="LysR_HTH_N"/>
</dbReference>
<evidence type="ECO:0000313" key="6">
    <source>
        <dbReference type="EMBL" id="QBB72307.1"/>
    </source>
</evidence>
<keyword evidence="4" id="KW-0804">Transcription</keyword>
<evidence type="ECO:0000256" key="4">
    <source>
        <dbReference type="ARBA" id="ARBA00023163"/>
    </source>
</evidence>
<keyword evidence="3" id="KW-0238">DNA-binding</keyword>
<dbReference type="PANTHER" id="PTHR30537">
    <property type="entry name" value="HTH-TYPE TRANSCRIPTIONAL REGULATOR"/>
    <property type="match status" value="1"/>
</dbReference>
<gene>
    <name evidence="6" type="ORF">ELE36_19100</name>
</gene>
<dbReference type="GO" id="GO:0003700">
    <property type="term" value="F:DNA-binding transcription factor activity"/>
    <property type="evidence" value="ECO:0007669"/>
    <property type="project" value="InterPro"/>
</dbReference>
<dbReference type="Proteomes" id="UP000291562">
    <property type="component" value="Chromosome"/>
</dbReference>
<dbReference type="FunFam" id="1.10.10.10:FF:000001">
    <property type="entry name" value="LysR family transcriptional regulator"/>
    <property type="match status" value="1"/>
</dbReference>
<dbReference type="PROSITE" id="PS50931">
    <property type="entry name" value="HTH_LYSR"/>
    <property type="match status" value="1"/>
</dbReference>
<proteinExistence type="inferred from homology"/>
<protein>
    <submittedName>
        <fullName evidence="6">LysR family transcriptional regulator</fullName>
    </submittedName>
</protein>
<keyword evidence="7" id="KW-1185">Reference proteome</keyword>
<dbReference type="Gene3D" id="1.10.10.10">
    <property type="entry name" value="Winged helix-like DNA-binding domain superfamily/Winged helix DNA-binding domain"/>
    <property type="match status" value="1"/>
</dbReference>
<dbReference type="OrthoDB" id="5526340at2"/>
<dbReference type="Pfam" id="PF03466">
    <property type="entry name" value="LysR_substrate"/>
    <property type="match status" value="1"/>
</dbReference>
<accession>A0A411HP92</accession>
<dbReference type="GO" id="GO:0006351">
    <property type="term" value="P:DNA-templated transcription"/>
    <property type="evidence" value="ECO:0007669"/>
    <property type="project" value="TreeGrafter"/>
</dbReference>
<feature type="domain" description="HTH lysR-type" evidence="5">
    <location>
        <begin position="4"/>
        <end position="61"/>
    </location>
</feature>
<dbReference type="Gene3D" id="3.40.190.10">
    <property type="entry name" value="Periplasmic binding protein-like II"/>
    <property type="match status" value="2"/>
</dbReference>
<dbReference type="RefSeq" id="WP_129836151.1">
    <property type="nucleotide sequence ID" value="NZ_CP035704.1"/>
</dbReference>
<evidence type="ECO:0000259" key="5">
    <source>
        <dbReference type="PROSITE" id="PS50931"/>
    </source>
</evidence>
<dbReference type="InterPro" id="IPR036390">
    <property type="entry name" value="WH_DNA-bd_sf"/>
</dbReference>
<evidence type="ECO:0000313" key="7">
    <source>
        <dbReference type="Proteomes" id="UP000291562"/>
    </source>
</evidence>
<dbReference type="InterPro" id="IPR005119">
    <property type="entry name" value="LysR_subst-bd"/>
</dbReference>
<dbReference type="Pfam" id="PF00126">
    <property type="entry name" value="HTH_1"/>
    <property type="match status" value="1"/>
</dbReference>
<dbReference type="SUPFAM" id="SSF53850">
    <property type="entry name" value="Periplasmic binding protein-like II"/>
    <property type="match status" value="1"/>
</dbReference>
<dbReference type="CDD" id="cd08432">
    <property type="entry name" value="PBP2_GcdR_TrpI_HvrB_AmpR_like"/>
    <property type="match status" value="1"/>
</dbReference>
<dbReference type="AlphaFoldDB" id="A0A411HP92"/>
<dbReference type="SUPFAM" id="SSF46785">
    <property type="entry name" value="Winged helix' DNA-binding domain"/>
    <property type="match status" value="1"/>
</dbReference>
<sequence length="300" mass="33268">MSKPDLYALQAFVTAARTRNLTRAAEQLHLTVSALSHQMRGLEERLGKRLFTRSPRGVSLTDDGQRLLSAVEGPMDSIDRAFAQLHGRASTGFTLSALQSFASSWLMPRLGRFLALHSGLELNLQTGAELVDFSRESIDAALRFGPGKWPGLLADHLFDEWITPVASPLLLQRLGKPKLANFAGYPLLADPGNRWRDWFKQFGGTPPKRYVASFNDTEMLLKAAVEGMGIALGRHTMIQPLLDNGRLVALTTRKMPSKYAHYLVYPPRSAELPALIAFREWLLAEVQIEARAVRKPPADG</sequence>
<evidence type="ECO:0000256" key="2">
    <source>
        <dbReference type="ARBA" id="ARBA00023015"/>
    </source>
</evidence>
<dbReference type="GO" id="GO:0043565">
    <property type="term" value="F:sequence-specific DNA binding"/>
    <property type="evidence" value="ECO:0007669"/>
    <property type="project" value="TreeGrafter"/>
</dbReference>
<dbReference type="EMBL" id="CP035704">
    <property type="protein sequence ID" value="QBB72307.1"/>
    <property type="molecule type" value="Genomic_DNA"/>
</dbReference>
<dbReference type="InterPro" id="IPR058163">
    <property type="entry name" value="LysR-type_TF_proteobact-type"/>
</dbReference>
<reference evidence="6 7" key="1">
    <citation type="submission" date="2019-01" db="EMBL/GenBank/DDBJ databases">
        <title>Pseudolysobacter antarctica gen. nov., sp. nov., isolated from Fildes Peninsula, Antarctica.</title>
        <authorList>
            <person name="Wei Z."/>
            <person name="Peng F."/>
        </authorList>
    </citation>
    <scope>NUCLEOTIDE SEQUENCE [LARGE SCALE GENOMIC DNA]</scope>
    <source>
        <strain evidence="6 7">AQ6-296</strain>
    </source>
</reference>
<name>A0A411HP92_9GAMM</name>
<comment type="similarity">
    <text evidence="1">Belongs to the LysR transcriptional regulatory family.</text>
</comment>
<keyword evidence="2" id="KW-0805">Transcription regulation</keyword>
<organism evidence="6 7">
    <name type="scientific">Pseudolysobacter antarcticus</name>
    <dbReference type="NCBI Taxonomy" id="2511995"/>
    <lineage>
        <taxon>Bacteria</taxon>
        <taxon>Pseudomonadati</taxon>
        <taxon>Pseudomonadota</taxon>
        <taxon>Gammaproteobacteria</taxon>
        <taxon>Lysobacterales</taxon>
        <taxon>Rhodanobacteraceae</taxon>
        <taxon>Pseudolysobacter</taxon>
    </lineage>
</organism>
<dbReference type="PRINTS" id="PR00039">
    <property type="entry name" value="HTHLYSR"/>
</dbReference>